<evidence type="ECO:0000313" key="2">
    <source>
        <dbReference type="Proteomes" id="UP000030700"/>
    </source>
</evidence>
<dbReference type="Gene3D" id="4.10.1150.10">
    <property type="entry name" value="AF2212/PG0164-like"/>
    <property type="match status" value="1"/>
</dbReference>
<reference evidence="1" key="1">
    <citation type="journal article" date="2015" name="PeerJ">
        <title>First genomic representation of candidate bacterial phylum KSB3 points to enhanced environmental sensing as a trigger of wastewater bulking.</title>
        <authorList>
            <person name="Sekiguchi Y."/>
            <person name="Ohashi A."/>
            <person name="Parks D.H."/>
            <person name="Yamauchi T."/>
            <person name="Tyson G.W."/>
            <person name="Hugenholtz P."/>
        </authorList>
    </citation>
    <scope>NUCLEOTIDE SEQUENCE [LARGE SCALE GENOMIC DNA]</scope>
</reference>
<evidence type="ECO:0000313" key="1">
    <source>
        <dbReference type="EMBL" id="GAK50784.1"/>
    </source>
</evidence>
<dbReference type="InterPro" id="IPR024069">
    <property type="entry name" value="AF2212-like_dom_sf"/>
</dbReference>
<dbReference type="Proteomes" id="UP000030700">
    <property type="component" value="Unassembled WGS sequence"/>
</dbReference>
<gene>
    <name evidence="1" type="ORF">U14_02025</name>
</gene>
<proteinExistence type="predicted"/>
<dbReference type="EMBL" id="DF820456">
    <property type="protein sequence ID" value="GAK50784.1"/>
    <property type="molecule type" value="Genomic_DNA"/>
</dbReference>
<keyword evidence="2" id="KW-1185">Reference proteome</keyword>
<dbReference type="STRING" id="1499966.U14_02025"/>
<name>A0A0S6VTK8_9BACT</name>
<organism evidence="1">
    <name type="scientific">Candidatus Moduliflexus flocculans</name>
    <dbReference type="NCBI Taxonomy" id="1499966"/>
    <lineage>
        <taxon>Bacteria</taxon>
        <taxon>Candidatus Moduliflexota</taxon>
        <taxon>Candidatus Moduliflexia</taxon>
        <taxon>Candidatus Moduliflexales</taxon>
        <taxon>Candidatus Moduliflexaceae</taxon>
    </lineage>
</organism>
<evidence type="ECO:0008006" key="3">
    <source>
        <dbReference type="Google" id="ProtNLM"/>
    </source>
</evidence>
<accession>A0A0S6VTK8</accession>
<sequence>MTTTVEAVFDGMVFRPIHAIGLEPNTYVKMNIETAKPAKSLSFLQTARMLDLDGPSDWAARLEDYLYGDKDDEKNIIS</sequence>
<dbReference type="AlphaFoldDB" id="A0A0S6VTK8"/>
<protein>
    <recommendedName>
        <fullName evidence="3">DUF104 domain-containing protein</fullName>
    </recommendedName>
</protein>
<dbReference type="HOGENOM" id="CLU_176057_0_0_0"/>
<dbReference type="SUPFAM" id="SSF141694">
    <property type="entry name" value="AF2212/PG0164-like"/>
    <property type="match status" value="1"/>
</dbReference>